<dbReference type="InterPro" id="IPR013520">
    <property type="entry name" value="Ribonucl_H"/>
</dbReference>
<dbReference type="EMBL" id="BRXU01000025">
    <property type="protein sequence ID" value="GLC58909.1"/>
    <property type="molecule type" value="Genomic_DNA"/>
</dbReference>
<dbReference type="PANTHER" id="PTHR30231:SF4">
    <property type="entry name" value="PROTEIN NEN2"/>
    <property type="match status" value="1"/>
</dbReference>
<dbReference type="InterPro" id="IPR036397">
    <property type="entry name" value="RNaseH_sf"/>
</dbReference>
<dbReference type="CDD" id="cd06127">
    <property type="entry name" value="DEDDh"/>
    <property type="match status" value="1"/>
</dbReference>
<dbReference type="Gene3D" id="3.30.420.10">
    <property type="entry name" value="Ribonuclease H-like superfamily/Ribonuclease H"/>
    <property type="match status" value="1"/>
</dbReference>
<evidence type="ECO:0000256" key="1">
    <source>
        <dbReference type="ARBA" id="ARBA00022722"/>
    </source>
</evidence>
<evidence type="ECO:0000256" key="2">
    <source>
        <dbReference type="ARBA" id="ARBA00022801"/>
    </source>
</evidence>
<feature type="compositionally biased region" description="Acidic residues" evidence="4">
    <location>
        <begin position="396"/>
        <end position="413"/>
    </location>
</feature>
<dbReference type="SMART" id="SM00479">
    <property type="entry name" value="EXOIII"/>
    <property type="match status" value="1"/>
</dbReference>
<protein>
    <recommendedName>
        <fullName evidence="5">Exonuclease domain-containing protein</fullName>
    </recommendedName>
</protein>
<feature type="compositionally biased region" description="Low complexity" evidence="4">
    <location>
        <begin position="253"/>
        <end position="291"/>
    </location>
</feature>
<feature type="domain" description="Exonuclease" evidence="5">
    <location>
        <begin position="32"/>
        <end position="225"/>
    </location>
</feature>
<accession>A0A9W6BUZ6</accession>
<feature type="region of interest" description="Disordered" evidence="4">
    <location>
        <begin position="221"/>
        <end position="291"/>
    </location>
</feature>
<evidence type="ECO:0000313" key="7">
    <source>
        <dbReference type="Proteomes" id="UP001165080"/>
    </source>
</evidence>
<keyword evidence="1" id="KW-0540">Nuclease</keyword>
<keyword evidence="7" id="KW-1185">Reference proteome</keyword>
<name>A0A9W6BUZ6_9CHLO</name>
<keyword evidence="3" id="KW-0269">Exonuclease</keyword>
<feature type="compositionally biased region" description="Pro residues" evidence="4">
    <location>
        <begin position="224"/>
        <end position="233"/>
    </location>
</feature>
<dbReference type="SUPFAM" id="SSF53098">
    <property type="entry name" value="Ribonuclease H-like"/>
    <property type="match status" value="1"/>
</dbReference>
<dbReference type="InterPro" id="IPR012337">
    <property type="entry name" value="RNaseH-like_sf"/>
</dbReference>
<evidence type="ECO:0000313" key="6">
    <source>
        <dbReference type="EMBL" id="GLC58909.1"/>
    </source>
</evidence>
<dbReference type="GO" id="GO:0003676">
    <property type="term" value="F:nucleic acid binding"/>
    <property type="evidence" value="ECO:0007669"/>
    <property type="project" value="InterPro"/>
</dbReference>
<sequence length="542" mass="58034">MAERAEAAIVASQALMDASRRYPDAIHRPTGNSLVFDTETTDLPGPGSHEPHRLVPYERCRIVSVAWRVLGPLPELATLRQGYHIVRPEYDFESVQEALRAHGIDRDRALREGEPLGEVLGSLLEDVKDCEVVVAHNAQFDVGVVLSELFRLQRYDDVARFANGRRPFCTLLAARVFLRETLYSCKLGDVYRHLTGEALQDAHNADADTAACATVYASLLRRQPQPPPQPAPWPRGNRWLGARAGPGAGRGAGASSSGASAGAAAGAQGSAAALTGPAPQQQQQQQQGGEAGAIAAAKTLLEAACTAPDRQEPLPVPRGSCLVLHCEVTADSDSSNYDLHAPHQLERYGHCRIESVAWRVLRPAAPAGLATLRRGFRVVRRRRGGGGGGGSQHGEDEGEEESEGEEEESEGESIGDVMSELMEELRGCEAIVMYNAPLILGAVLSELLRLKRFDALVAVASQRVRPACLMRGAAAALHLNLNLEGGCMMRLGGLHELVMSNDGEPLLRPEHPPAAVDAIAAIFAELTGLQLTPPPPPPPPGW</sequence>
<evidence type="ECO:0000256" key="3">
    <source>
        <dbReference type="ARBA" id="ARBA00022839"/>
    </source>
</evidence>
<dbReference type="GO" id="GO:0008408">
    <property type="term" value="F:3'-5' exonuclease activity"/>
    <property type="evidence" value="ECO:0007669"/>
    <property type="project" value="TreeGrafter"/>
</dbReference>
<keyword evidence="2" id="KW-0378">Hydrolase</keyword>
<proteinExistence type="predicted"/>
<dbReference type="AlphaFoldDB" id="A0A9W6BUZ6"/>
<dbReference type="Proteomes" id="UP001165080">
    <property type="component" value="Unassembled WGS sequence"/>
</dbReference>
<reference evidence="6 7" key="1">
    <citation type="journal article" date="2023" name="Commun. Biol.">
        <title>Reorganization of the ancestral sex-determining regions during the evolution of trioecy in Pleodorina starrii.</title>
        <authorList>
            <person name="Takahashi K."/>
            <person name="Suzuki S."/>
            <person name="Kawai-Toyooka H."/>
            <person name="Yamamoto K."/>
            <person name="Hamaji T."/>
            <person name="Ootsuki R."/>
            <person name="Yamaguchi H."/>
            <person name="Kawachi M."/>
            <person name="Higashiyama T."/>
            <person name="Nozaki H."/>
        </authorList>
    </citation>
    <scope>NUCLEOTIDE SEQUENCE [LARGE SCALE GENOMIC DNA]</scope>
    <source>
        <strain evidence="6 7">NIES-4479</strain>
    </source>
</reference>
<comment type="caution">
    <text evidence="6">The sequence shown here is derived from an EMBL/GenBank/DDBJ whole genome shotgun (WGS) entry which is preliminary data.</text>
</comment>
<feature type="region of interest" description="Disordered" evidence="4">
    <location>
        <begin position="381"/>
        <end position="414"/>
    </location>
</feature>
<dbReference type="Pfam" id="PF00929">
    <property type="entry name" value="RNase_T"/>
    <property type="match status" value="1"/>
</dbReference>
<organism evidence="6 7">
    <name type="scientific">Pleodorina starrii</name>
    <dbReference type="NCBI Taxonomy" id="330485"/>
    <lineage>
        <taxon>Eukaryota</taxon>
        <taxon>Viridiplantae</taxon>
        <taxon>Chlorophyta</taxon>
        <taxon>core chlorophytes</taxon>
        <taxon>Chlorophyceae</taxon>
        <taxon>CS clade</taxon>
        <taxon>Chlamydomonadales</taxon>
        <taxon>Volvocaceae</taxon>
        <taxon>Pleodorina</taxon>
    </lineage>
</organism>
<gene>
    <name evidence="6" type="primary">PLEST004419</name>
    <name evidence="6" type="ORF">PLESTB_001416300</name>
</gene>
<evidence type="ECO:0000259" key="5">
    <source>
        <dbReference type="SMART" id="SM00479"/>
    </source>
</evidence>
<dbReference type="PANTHER" id="PTHR30231">
    <property type="entry name" value="DNA POLYMERASE III SUBUNIT EPSILON"/>
    <property type="match status" value="1"/>
</dbReference>
<evidence type="ECO:0000256" key="4">
    <source>
        <dbReference type="SAM" id="MobiDB-lite"/>
    </source>
</evidence>